<dbReference type="Pfam" id="PF01370">
    <property type="entry name" value="Epimerase"/>
    <property type="match status" value="1"/>
</dbReference>
<dbReference type="InParanoid" id="V5FW41"/>
<evidence type="ECO:0000313" key="4">
    <source>
        <dbReference type="EMBL" id="GAD93931.1"/>
    </source>
</evidence>
<dbReference type="eggNOG" id="KOG1502">
    <property type="taxonomic scope" value="Eukaryota"/>
</dbReference>
<dbReference type="OrthoDB" id="2735536at2759"/>
<name>V5FW41_BYSSN</name>
<dbReference type="HOGENOM" id="CLU_007383_9_2_1"/>
<reference evidence="5" key="1">
    <citation type="journal article" date="2014" name="Genome Announc.">
        <title>Draft genome sequence of the formaldehyde-resistant fungus Byssochlamys spectabilis No. 5 (anamorph Paecilomyces variotii No. 5) (NBRC109023).</title>
        <authorList>
            <person name="Oka T."/>
            <person name="Ekino K."/>
            <person name="Fukuda K."/>
            <person name="Nomura Y."/>
        </authorList>
    </citation>
    <scope>NUCLEOTIDE SEQUENCE [LARGE SCALE GENOMIC DNA]</scope>
    <source>
        <strain evidence="5">No. 5 / NBRC 109023</strain>
    </source>
</reference>
<dbReference type="AlphaFoldDB" id="V5FW41"/>
<organism evidence="4 5">
    <name type="scientific">Byssochlamys spectabilis (strain No. 5 / NBRC 109023)</name>
    <name type="common">Paecilomyces variotii</name>
    <dbReference type="NCBI Taxonomy" id="1356009"/>
    <lineage>
        <taxon>Eukaryota</taxon>
        <taxon>Fungi</taxon>
        <taxon>Dikarya</taxon>
        <taxon>Ascomycota</taxon>
        <taxon>Pezizomycotina</taxon>
        <taxon>Eurotiomycetes</taxon>
        <taxon>Eurotiomycetidae</taxon>
        <taxon>Eurotiales</taxon>
        <taxon>Thermoascaceae</taxon>
        <taxon>Paecilomyces</taxon>
    </lineage>
</organism>
<dbReference type="InterPro" id="IPR001509">
    <property type="entry name" value="Epimerase_deHydtase"/>
</dbReference>
<dbReference type="SUPFAM" id="SSF51735">
    <property type="entry name" value="NAD(P)-binding Rossmann-fold domains"/>
    <property type="match status" value="1"/>
</dbReference>
<dbReference type="GO" id="GO:0016616">
    <property type="term" value="F:oxidoreductase activity, acting on the CH-OH group of donors, NAD or NADP as acceptor"/>
    <property type="evidence" value="ECO:0007669"/>
    <property type="project" value="TreeGrafter"/>
</dbReference>
<gene>
    <name evidence="4" type="ORF">PVAR5_2550</name>
</gene>
<proteinExistence type="inferred from homology"/>
<evidence type="ECO:0000256" key="2">
    <source>
        <dbReference type="ARBA" id="ARBA00023445"/>
    </source>
</evidence>
<comment type="caution">
    <text evidence="4">The sequence shown here is derived from an EMBL/GenBank/DDBJ whole genome shotgun (WGS) entry which is preliminary data.</text>
</comment>
<sequence length="346" mass="36716">MAGDLVLLTGASGFVGIRVLAIALAHGYRVRCAVRTVAAAEKIHAAKSIKDLAPTQEQLSMVLVPDIIVPHAHDEAVKGVQYIIHCASPMHPENSTGTEDEVFIQPAVQGSVGMLTSALAYARSTLKRVVITSSIVAIIPPEYFMGHGDPTKLPFNADSRVPNLSPPYAPPGFGVYQASKTAALNAIESWRTTNSAPFDIITPMPGLITGRDDLATTPEGLAKGGNAILLSLLKGNKSPIPLNSAFVDVDDVASAHVRALDPDVPGNQGFVLGKPAHFDKATSVVKSRFPEAYTDRLFQEGGEQPTIEVPLDTSKTETVLGIKPTPFQDTVITVAGQYIRLVKGQQ</sequence>
<dbReference type="PANTHER" id="PTHR10366:SF564">
    <property type="entry name" value="STEROL-4-ALPHA-CARBOXYLATE 3-DEHYDROGENASE, DECARBOXYLATING"/>
    <property type="match status" value="1"/>
</dbReference>
<keyword evidence="5" id="KW-1185">Reference proteome</keyword>
<dbReference type="InterPro" id="IPR050425">
    <property type="entry name" value="NAD(P)_dehydrat-like"/>
</dbReference>
<keyword evidence="1" id="KW-0560">Oxidoreductase</keyword>
<dbReference type="Proteomes" id="UP000018001">
    <property type="component" value="Unassembled WGS sequence"/>
</dbReference>
<dbReference type="Gene3D" id="3.40.50.720">
    <property type="entry name" value="NAD(P)-binding Rossmann-like Domain"/>
    <property type="match status" value="1"/>
</dbReference>
<dbReference type="PANTHER" id="PTHR10366">
    <property type="entry name" value="NAD DEPENDENT EPIMERASE/DEHYDRATASE"/>
    <property type="match status" value="1"/>
</dbReference>
<evidence type="ECO:0000256" key="1">
    <source>
        <dbReference type="ARBA" id="ARBA00023002"/>
    </source>
</evidence>
<dbReference type="EMBL" id="BAUL01000072">
    <property type="protein sequence ID" value="GAD93931.1"/>
    <property type="molecule type" value="Genomic_DNA"/>
</dbReference>
<evidence type="ECO:0000313" key="5">
    <source>
        <dbReference type="Proteomes" id="UP000018001"/>
    </source>
</evidence>
<feature type="domain" description="NAD-dependent epimerase/dehydratase" evidence="3">
    <location>
        <begin position="6"/>
        <end position="262"/>
    </location>
</feature>
<accession>V5FW41</accession>
<protein>
    <recommendedName>
        <fullName evidence="3">NAD-dependent epimerase/dehydratase domain-containing protein</fullName>
    </recommendedName>
</protein>
<evidence type="ECO:0000259" key="3">
    <source>
        <dbReference type="Pfam" id="PF01370"/>
    </source>
</evidence>
<comment type="similarity">
    <text evidence="2">Belongs to the NAD(P)-dependent epimerase/dehydratase family. Dihydroflavonol-4-reductase subfamily.</text>
</comment>
<dbReference type="InterPro" id="IPR036291">
    <property type="entry name" value="NAD(P)-bd_dom_sf"/>
</dbReference>